<evidence type="ECO:0000313" key="3">
    <source>
        <dbReference type="EMBL" id="GJE94565.1"/>
    </source>
</evidence>
<comment type="caution">
    <text evidence="3">The sequence shown here is derived from an EMBL/GenBank/DDBJ whole genome shotgun (WGS) entry which is preliminary data.</text>
</comment>
<name>A0A9P3GGK2_9APHY</name>
<dbReference type="AlphaFoldDB" id="A0A9P3GGK2"/>
<organism evidence="3 4">
    <name type="scientific">Phanerochaete sordida</name>
    <dbReference type="NCBI Taxonomy" id="48140"/>
    <lineage>
        <taxon>Eukaryota</taxon>
        <taxon>Fungi</taxon>
        <taxon>Dikarya</taxon>
        <taxon>Basidiomycota</taxon>
        <taxon>Agaricomycotina</taxon>
        <taxon>Agaricomycetes</taxon>
        <taxon>Polyporales</taxon>
        <taxon>Phanerochaetaceae</taxon>
        <taxon>Phanerochaete</taxon>
    </lineage>
</organism>
<dbReference type="OrthoDB" id="3256331at2759"/>
<dbReference type="InterPro" id="IPR046528">
    <property type="entry name" value="DUF6593"/>
</dbReference>
<feature type="compositionally biased region" description="Low complexity" evidence="1">
    <location>
        <begin position="167"/>
        <end position="176"/>
    </location>
</feature>
<keyword evidence="4" id="KW-1185">Reference proteome</keyword>
<dbReference type="Proteomes" id="UP000703269">
    <property type="component" value="Unassembled WGS sequence"/>
</dbReference>
<feature type="compositionally biased region" description="Basic residues" evidence="1">
    <location>
        <begin position="177"/>
        <end position="196"/>
    </location>
</feature>
<feature type="domain" description="DUF6593" evidence="2">
    <location>
        <begin position="16"/>
        <end position="95"/>
    </location>
</feature>
<reference evidence="3 4" key="1">
    <citation type="submission" date="2021-08" db="EMBL/GenBank/DDBJ databases">
        <title>Draft Genome Sequence of Phanerochaete sordida strain YK-624.</title>
        <authorList>
            <person name="Mori T."/>
            <person name="Dohra H."/>
            <person name="Suzuki T."/>
            <person name="Kawagishi H."/>
            <person name="Hirai H."/>
        </authorList>
    </citation>
    <scope>NUCLEOTIDE SEQUENCE [LARGE SCALE GENOMIC DNA]</scope>
    <source>
        <strain evidence="3 4">YK-624</strain>
    </source>
</reference>
<feature type="compositionally biased region" description="Basic residues" evidence="1">
    <location>
        <begin position="136"/>
        <end position="166"/>
    </location>
</feature>
<sequence length="232" mass="24973">MASSEEEITTLTFTPDNCCNTVITSSSGEVLYRVATDAAVKHPVTLVHDGAGELVASLEWHDVSSDKVVLKGQKPVSFNDWVKKNHIPFTEPRSRTAKAANTSGRASGRAAATARRRRPLQDRHRALHAQLPHAEPRRRGRARAAHAGRAAAHRARGRRAAARRAHAALPGEAAPPRHGRPRAGRERRARAGRRARGGGGRGAWVERCVGRVRALGAPSAAGGLWANARVRV</sequence>
<accession>A0A9P3GGK2</accession>
<gene>
    <name evidence="3" type="ORF">PsYK624_107350</name>
</gene>
<feature type="region of interest" description="Disordered" evidence="1">
    <location>
        <begin position="90"/>
        <end position="201"/>
    </location>
</feature>
<evidence type="ECO:0000259" key="2">
    <source>
        <dbReference type="Pfam" id="PF20236"/>
    </source>
</evidence>
<protein>
    <recommendedName>
        <fullName evidence="2">DUF6593 domain-containing protein</fullName>
    </recommendedName>
</protein>
<evidence type="ECO:0000313" key="4">
    <source>
        <dbReference type="Proteomes" id="UP000703269"/>
    </source>
</evidence>
<evidence type="ECO:0000256" key="1">
    <source>
        <dbReference type="SAM" id="MobiDB-lite"/>
    </source>
</evidence>
<feature type="compositionally biased region" description="Low complexity" evidence="1">
    <location>
        <begin position="99"/>
        <end position="113"/>
    </location>
</feature>
<dbReference type="EMBL" id="BPQB01000041">
    <property type="protein sequence ID" value="GJE94565.1"/>
    <property type="molecule type" value="Genomic_DNA"/>
</dbReference>
<proteinExistence type="predicted"/>
<dbReference type="Pfam" id="PF20236">
    <property type="entry name" value="DUF6593"/>
    <property type="match status" value="1"/>
</dbReference>